<evidence type="ECO:0000259" key="1">
    <source>
        <dbReference type="Pfam" id="PF13302"/>
    </source>
</evidence>
<gene>
    <name evidence="2" type="ORF">KG104_08645</name>
</gene>
<dbReference type="InterPro" id="IPR016181">
    <property type="entry name" value="Acyl_CoA_acyltransferase"/>
</dbReference>
<dbReference type="RefSeq" id="WP_207346747.1">
    <property type="nucleotide sequence ID" value="NZ_CP076456.1"/>
</dbReference>
<keyword evidence="3" id="KW-1185">Reference proteome</keyword>
<dbReference type="InterPro" id="IPR000182">
    <property type="entry name" value="GNAT_dom"/>
</dbReference>
<protein>
    <submittedName>
        <fullName evidence="2">GNAT family N-acetyltransferase</fullName>
    </submittedName>
</protein>
<evidence type="ECO:0000313" key="3">
    <source>
        <dbReference type="Proteomes" id="UP000680588"/>
    </source>
</evidence>
<dbReference type="PANTHER" id="PTHR43792">
    <property type="entry name" value="GNAT FAMILY, PUTATIVE (AFU_ORTHOLOGUE AFUA_3G00765)-RELATED-RELATED"/>
    <property type="match status" value="1"/>
</dbReference>
<dbReference type="SUPFAM" id="SSF55729">
    <property type="entry name" value="Acyl-CoA N-acyltransferases (Nat)"/>
    <property type="match status" value="1"/>
</dbReference>
<reference evidence="2" key="1">
    <citation type="submission" date="2021-06" db="EMBL/GenBank/DDBJ databases">
        <title>Novel species in genus Arthrobacter.</title>
        <authorList>
            <person name="Zhang G."/>
        </authorList>
    </citation>
    <scope>NUCLEOTIDE SEQUENCE</scope>
    <source>
        <strain evidence="2">Zg-ZUI122</strain>
    </source>
</reference>
<dbReference type="GO" id="GO:0016747">
    <property type="term" value="F:acyltransferase activity, transferring groups other than amino-acyl groups"/>
    <property type="evidence" value="ECO:0007669"/>
    <property type="project" value="InterPro"/>
</dbReference>
<feature type="domain" description="N-acetyltransferase" evidence="1">
    <location>
        <begin position="15"/>
        <end position="155"/>
    </location>
</feature>
<dbReference type="EMBL" id="CP076456">
    <property type="protein sequence ID" value="QWQ37753.1"/>
    <property type="molecule type" value="Genomic_DNA"/>
</dbReference>
<proteinExistence type="predicted"/>
<dbReference type="Proteomes" id="UP000680588">
    <property type="component" value="Chromosome"/>
</dbReference>
<dbReference type="AlphaFoldDB" id="A0A975S8G6"/>
<organism evidence="2 3">
    <name type="scientific">Arthrobacter sunyaminii</name>
    <dbReference type="NCBI Taxonomy" id="2816859"/>
    <lineage>
        <taxon>Bacteria</taxon>
        <taxon>Bacillati</taxon>
        <taxon>Actinomycetota</taxon>
        <taxon>Actinomycetes</taxon>
        <taxon>Micrococcales</taxon>
        <taxon>Micrococcaceae</taxon>
        <taxon>Arthrobacter</taxon>
    </lineage>
</organism>
<sequence length="191" mass="22240">MRQDTSRWTPVTTERLLLRRIMDTDHSAAVRIHTDPRTTRYNRKPPTIEKAEELLEFFLGHWNREGFGYWAVAEREQPETVIGFTGLHRAVVAGREVLNLYYRYDPSVWRRGYATEGAREAVRRGRELLPELPVLASMSDRNLASVKTARAAGLQRRTSLDRQIGRDVDIYFTLGWLDGPDRKRPRYAGQR</sequence>
<dbReference type="Gene3D" id="3.40.630.30">
    <property type="match status" value="1"/>
</dbReference>
<dbReference type="InterPro" id="IPR051531">
    <property type="entry name" value="N-acetyltransferase"/>
</dbReference>
<dbReference type="KEGG" id="asun:KG104_08645"/>
<dbReference type="PANTHER" id="PTHR43792:SF1">
    <property type="entry name" value="N-ACETYLTRANSFERASE DOMAIN-CONTAINING PROTEIN"/>
    <property type="match status" value="1"/>
</dbReference>
<dbReference type="Pfam" id="PF13302">
    <property type="entry name" value="Acetyltransf_3"/>
    <property type="match status" value="1"/>
</dbReference>
<evidence type="ECO:0000313" key="2">
    <source>
        <dbReference type="EMBL" id="QWQ37753.1"/>
    </source>
</evidence>
<accession>A0A975S8G6</accession>
<name>A0A975S8G6_9MICC</name>